<reference evidence="3 4" key="1">
    <citation type="submission" date="2019-03" db="EMBL/GenBank/DDBJ databases">
        <title>Deep-cultivation of Planctomycetes and their phenomic and genomic characterization uncovers novel biology.</title>
        <authorList>
            <person name="Wiegand S."/>
            <person name="Jogler M."/>
            <person name="Boedeker C."/>
            <person name="Pinto D."/>
            <person name="Vollmers J."/>
            <person name="Rivas-Marin E."/>
            <person name="Kohn T."/>
            <person name="Peeters S.H."/>
            <person name="Heuer A."/>
            <person name="Rast P."/>
            <person name="Oberbeckmann S."/>
            <person name="Bunk B."/>
            <person name="Jeske O."/>
            <person name="Meyerdierks A."/>
            <person name="Storesund J.E."/>
            <person name="Kallscheuer N."/>
            <person name="Luecker S."/>
            <person name="Lage O.M."/>
            <person name="Pohl T."/>
            <person name="Merkel B.J."/>
            <person name="Hornburger P."/>
            <person name="Mueller R.-W."/>
            <person name="Bruemmer F."/>
            <person name="Labrenz M."/>
            <person name="Spormann A.M."/>
            <person name="Op den Camp H."/>
            <person name="Overmann J."/>
            <person name="Amann R."/>
            <person name="Jetten M.S.M."/>
            <person name="Mascher T."/>
            <person name="Medema M.H."/>
            <person name="Devos D.P."/>
            <person name="Kaster A.-K."/>
            <person name="Ovreas L."/>
            <person name="Rohde M."/>
            <person name="Galperin M.Y."/>
            <person name="Jogler C."/>
        </authorList>
    </citation>
    <scope>NUCLEOTIDE SEQUENCE [LARGE SCALE GENOMIC DNA]</scope>
    <source>
        <strain evidence="3 4">Enr10</strain>
    </source>
</reference>
<gene>
    <name evidence="3" type="ORF">Enr10x_31920</name>
</gene>
<dbReference type="Pfam" id="PF07693">
    <property type="entry name" value="KAP_NTPase"/>
    <property type="match status" value="1"/>
</dbReference>
<sequence>MPVTIGLFADWGGGKTSLMKMLERDLTPENWQGEPAMKTELDGVACLYFNGWLFEGYDDAKSAILSSVLLALGEHKRFGPKIKEKAASLLKSVNWMRLAGLGLKHVAIPAVAAYVTGGTSLLPSMSQSMGSLAGWPTTGKPVTTDQTDTGEDKAGNDDVKAVTVDWEKLIRKDSSSAGPMDVRTFRDQFAKMLAESDVEKLIVLIDDLDRCSPERIIENLEAIKLFLNVENTAFVIGADPRIVRHAIRWKYRDFERIAESDGGESEQDDRLITDYLEKLIQFPYHLPRLSPAEIETYMVLLFCERHLKNEPFEQVVAACNEQRTENRYVVFGSAAVEAALIKAEADDPNDELSEALTFCAAVAPLVTEGLEGNPRQVKRFMNAFMMRKKLAEAAKLDNIDDPVLVKLMLSRICQGYPVS</sequence>
<dbReference type="AlphaFoldDB" id="A0A517Q8B4"/>
<evidence type="ECO:0000313" key="4">
    <source>
        <dbReference type="Proteomes" id="UP000315647"/>
    </source>
</evidence>
<evidence type="ECO:0000259" key="2">
    <source>
        <dbReference type="Pfam" id="PF07693"/>
    </source>
</evidence>
<dbReference type="InterPro" id="IPR052754">
    <property type="entry name" value="NTPase_KAP_P-loop"/>
</dbReference>
<name>A0A517Q8B4_9PLAN</name>
<dbReference type="Proteomes" id="UP000315647">
    <property type="component" value="Chromosome"/>
</dbReference>
<dbReference type="PANTHER" id="PTHR22674:SF6">
    <property type="entry name" value="NTPASE KAP FAMILY P-LOOP DOMAIN-CONTAINING PROTEIN 1"/>
    <property type="match status" value="1"/>
</dbReference>
<protein>
    <submittedName>
        <fullName evidence="3">KAP family P-loop domain protein</fullName>
    </submittedName>
</protein>
<organism evidence="3 4">
    <name type="scientific">Gimesia panareensis</name>
    <dbReference type="NCBI Taxonomy" id="2527978"/>
    <lineage>
        <taxon>Bacteria</taxon>
        <taxon>Pseudomonadati</taxon>
        <taxon>Planctomycetota</taxon>
        <taxon>Planctomycetia</taxon>
        <taxon>Planctomycetales</taxon>
        <taxon>Planctomycetaceae</taxon>
        <taxon>Gimesia</taxon>
    </lineage>
</organism>
<dbReference type="EMBL" id="CP037421">
    <property type="protein sequence ID" value="QDT27857.1"/>
    <property type="molecule type" value="Genomic_DNA"/>
</dbReference>
<evidence type="ECO:0000256" key="1">
    <source>
        <dbReference type="SAM" id="MobiDB-lite"/>
    </source>
</evidence>
<dbReference type="InterPro" id="IPR027417">
    <property type="entry name" value="P-loop_NTPase"/>
</dbReference>
<proteinExistence type="predicted"/>
<dbReference type="PANTHER" id="PTHR22674">
    <property type="entry name" value="NTPASE, KAP FAMILY P-LOOP DOMAIN-CONTAINING 1"/>
    <property type="match status" value="1"/>
</dbReference>
<accession>A0A517Q8B4</accession>
<feature type="region of interest" description="Disordered" evidence="1">
    <location>
        <begin position="133"/>
        <end position="156"/>
    </location>
</feature>
<keyword evidence="4" id="KW-1185">Reference proteome</keyword>
<dbReference type="SUPFAM" id="SSF52540">
    <property type="entry name" value="P-loop containing nucleoside triphosphate hydrolases"/>
    <property type="match status" value="1"/>
</dbReference>
<dbReference type="InterPro" id="IPR011646">
    <property type="entry name" value="KAP_P-loop"/>
</dbReference>
<evidence type="ECO:0000313" key="3">
    <source>
        <dbReference type="EMBL" id="QDT27857.1"/>
    </source>
</evidence>
<feature type="domain" description="KAP NTPase" evidence="2">
    <location>
        <begin position="2"/>
        <end position="390"/>
    </location>
</feature>